<feature type="transmembrane region" description="Helical" evidence="2">
    <location>
        <begin position="352"/>
        <end position="371"/>
    </location>
</feature>
<keyword evidence="4" id="KW-1185">Reference proteome</keyword>
<feature type="transmembrane region" description="Helical" evidence="2">
    <location>
        <begin position="316"/>
        <end position="340"/>
    </location>
</feature>
<sequence>MTEPQAHAALSACENCGSVLQGSYCHVCGQHAHSPLHNFAHAVEEVFESFWHLDGRIFRTVRDLFVPGRVAAGYLAGHRVRYIAPLRLFVIMSLLTFFVGKATLHIDKDAVFTATDGPAEVGLDADPPRTSPSGTGADAGTVASASAPATLAEAAAAPKGALTTIDAVIADRNRQLGEFRREAIESDGGWLLTPLSGTVQSGIDDGARSRMRKLGASEAEIDVAMARADLELEKAEAATRTAAAKDAADDGWVARWMKKRGDRFMRNSEVMRENPDEFIRLFLGAVPGALFLLVPLFALFLKIVYIGSGRGYLEHLVVALYSHAFLLAALLLLFALTGLAGLAPAAWIWPKVGLGVASMGLFFVVPAYLLAMQRRVYAQRWWVTLLKFLVIGNVYTVLLTCALLYAVIAGLSS</sequence>
<reference evidence="4" key="1">
    <citation type="journal article" date="2019" name="Int. J. Syst. Evol. Microbiol.">
        <title>The Global Catalogue of Microorganisms (GCM) 10K type strain sequencing project: providing services to taxonomists for standard genome sequencing and annotation.</title>
        <authorList>
            <consortium name="The Broad Institute Genomics Platform"/>
            <consortium name="The Broad Institute Genome Sequencing Center for Infectious Disease"/>
            <person name="Wu L."/>
            <person name="Ma J."/>
        </authorList>
    </citation>
    <scope>NUCLEOTIDE SEQUENCE [LARGE SCALE GENOMIC DNA]</scope>
    <source>
        <strain evidence="4">JCM 18204</strain>
    </source>
</reference>
<evidence type="ECO:0000313" key="3">
    <source>
        <dbReference type="EMBL" id="GAA4790689.1"/>
    </source>
</evidence>
<feature type="transmembrane region" description="Helical" evidence="2">
    <location>
        <begin position="281"/>
        <end position="304"/>
    </location>
</feature>
<keyword evidence="2" id="KW-0812">Transmembrane</keyword>
<keyword evidence="2" id="KW-0472">Membrane</keyword>
<dbReference type="InterPro" id="IPR022134">
    <property type="entry name" value="DUF3667"/>
</dbReference>
<keyword evidence="2" id="KW-1133">Transmembrane helix</keyword>
<evidence type="ECO:0000256" key="2">
    <source>
        <dbReference type="SAM" id="Phobius"/>
    </source>
</evidence>
<proteinExistence type="predicted"/>
<organism evidence="3 4">
    <name type="scientific">Lysobacter hankyongensis</name>
    <dbReference type="NCBI Taxonomy" id="1176535"/>
    <lineage>
        <taxon>Bacteria</taxon>
        <taxon>Pseudomonadati</taxon>
        <taxon>Pseudomonadota</taxon>
        <taxon>Gammaproteobacteria</taxon>
        <taxon>Lysobacterales</taxon>
        <taxon>Lysobacteraceae</taxon>
        <taxon>Lysobacter</taxon>
    </lineage>
</organism>
<comment type="caution">
    <text evidence="3">The sequence shown here is derived from an EMBL/GenBank/DDBJ whole genome shotgun (WGS) entry which is preliminary data.</text>
</comment>
<accession>A0ABP9B4Z6</accession>
<gene>
    <name evidence="3" type="ORF">GCM10023307_15020</name>
</gene>
<dbReference type="EMBL" id="BAABJE010000005">
    <property type="protein sequence ID" value="GAA4790689.1"/>
    <property type="molecule type" value="Genomic_DNA"/>
</dbReference>
<feature type="transmembrane region" description="Helical" evidence="2">
    <location>
        <begin position="383"/>
        <end position="408"/>
    </location>
</feature>
<evidence type="ECO:0000313" key="4">
    <source>
        <dbReference type="Proteomes" id="UP001499959"/>
    </source>
</evidence>
<name>A0ABP9B4Z6_9GAMM</name>
<protein>
    <recommendedName>
        <fullName evidence="5">DUF3667 domain-containing protein</fullName>
    </recommendedName>
</protein>
<feature type="region of interest" description="Disordered" evidence="1">
    <location>
        <begin position="119"/>
        <end position="141"/>
    </location>
</feature>
<evidence type="ECO:0000256" key="1">
    <source>
        <dbReference type="SAM" id="MobiDB-lite"/>
    </source>
</evidence>
<dbReference type="Proteomes" id="UP001499959">
    <property type="component" value="Unassembled WGS sequence"/>
</dbReference>
<evidence type="ECO:0008006" key="5">
    <source>
        <dbReference type="Google" id="ProtNLM"/>
    </source>
</evidence>
<dbReference type="Pfam" id="PF12412">
    <property type="entry name" value="DUF3667"/>
    <property type="match status" value="1"/>
</dbReference>